<accession>A0ABR0PGG1</accession>
<dbReference type="Proteomes" id="UP001358586">
    <property type="component" value="Chromosome 7"/>
</dbReference>
<sequence>MAATIKAIKAILDQKLKESQLIENQIKGLEEALKDLGGSAVDLPSPAEVATQSTTTTPLCSSSLVIPSHFDWHEYGLGYSCVPHIQCPHSLRHGHVTWPCVPQSHFDWHEHGLDIPIRDNIEISLEWDILEWNKYDKKLQILNCNKKVHDILGIAYFERVYDRDKTGARIRKRINKRIRKRINYSRAIKNLYMISLEASASFYQEVYPQPYQEVLNFIHHKHKNKRPHANLKGHHLHLHHLLQPYFIN</sequence>
<dbReference type="EMBL" id="JARKNE010000007">
    <property type="protein sequence ID" value="KAK5820346.1"/>
    <property type="molecule type" value="Genomic_DNA"/>
</dbReference>
<reference evidence="1 2" key="1">
    <citation type="submission" date="2023-03" db="EMBL/GenBank/DDBJ databases">
        <title>WGS of Gossypium arboreum.</title>
        <authorList>
            <person name="Yu D."/>
        </authorList>
    </citation>
    <scope>NUCLEOTIDE SEQUENCE [LARGE SCALE GENOMIC DNA]</scope>
    <source>
        <tissue evidence="1">Leaf</tissue>
    </source>
</reference>
<proteinExistence type="predicted"/>
<name>A0ABR0PGG1_GOSAR</name>
<organism evidence="1 2">
    <name type="scientific">Gossypium arboreum</name>
    <name type="common">Tree cotton</name>
    <name type="synonym">Gossypium nanking</name>
    <dbReference type="NCBI Taxonomy" id="29729"/>
    <lineage>
        <taxon>Eukaryota</taxon>
        <taxon>Viridiplantae</taxon>
        <taxon>Streptophyta</taxon>
        <taxon>Embryophyta</taxon>
        <taxon>Tracheophyta</taxon>
        <taxon>Spermatophyta</taxon>
        <taxon>Magnoliopsida</taxon>
        <taxon>eudicotyledons</taxon>
        <taxon>Gunneridae</taxon>
        <taxon>Pentapetalae</taxon>
        <taxon>rosids</taxon>
        <taxon>malvids</taxon>
        <taxon>Malvales</taxon>
        <taxon>Malvaceae</taxon>
        <taxon>Malvoideae</taxon>
        <taxon>Gossypium</taxon>
    </lineage>
</organism>
<protein>
    <submittedName>
        <fullName evidence="1">Uncharacterized protein</fullName>
    </submittedName>
</protein>
<evidence type="ECO:0000313" key="1">
    <source>
        <dbReference type="EMBL" id="KAK5820346.1"/>
    </source>
</evidence>
<evidence type="ECO:0000313" key="2">
    <source>
        <dbReference type="Proteomes" id="UP001358586"/>
    </source>
</evidence>
<comment type="caution">
    <text evidence="1">The sequence shown here is derived from an EMBL/GenBank/DDBJ whole genome shotgun (WGS) entry which is preliminary data.</text>
</comment>
<gene>
    <name evidence="1" type="ORF">PVK06_025393</name>
</gene>
<keyword evidence="2" id="KW-1185">Reference proteome</keyword>